<dbReference type="PIRSF" id="PIRSF028983">
    <property type="entry name" value="BCP1"/>
    <property type="match status" value="1"/>
</dbReference>
<dbReference type="EMBL" id="KZ992477">
    <property type="protein sequence ID" value="RKP09982.1"/>
    <property type="molecule type" value="Genomic_DNA"/>
</dbReference>
<keyword evidence="2" id="KW-0653">Protein transport</keyword>
<reference evidence="5" key="1">
    <citation type="journal article" date="2018" name="Nat. Microbiol.">
        <title>Leveraging single-cell genomics to expand the fungal tree of life.</title>
        <authorList>
            <person name="Ahrendt S.R."/>
            <person name="Quandt C.A."/>
            <person name="Ciobanu D."/>
            <person name="Clum A."/>
            <person name="Salamov A."/>
            <person name="Andreopoulos B."/>
            <person name="Cheng J.F."/>
            <person name="Woyke T."/>
            <person name="Pelin A."/>
            <person name="Henrissat B."/>
            <person name="Reynolds N.K."/>
            <person name="Benny G.L."/>
            <person name="Smith M.E."/>
            <person name="James T.Y."/>
            <person name="Grigoriev I.V."/>
        </authorList>
    </citation>
    <scope>NUCLEOTIDE SEQUENCE [LARGE SCALE GENOMIC DNA]</scope>
    <source>
        <strain evidence="5">RSA 1356</strain>
    </source>
</reference>
<keyword evidence="5" id="KW-1185">Reference proteome</keyword>
<evidence type="ECO:0000256" key="1">
    <source>
        <dbReference type="ARBA" id="ARBA00006781"/>
    </source>
</evidence>
<dbReference type="PANTHER" id="PTHR13261">
    <property type="entry name" value="BRCA2 AND CDKN1A INTERACTING PROTEIN"/>
    <property type="match status" value="1"/>
</dbReference>
<evidence type="ECO:0000313" key="4">
    <source>
        <dbReference type="EMBL" id="RKP09982.1"/>
    </source>
</evidence>
<name>A0A4P9XVE0_9FUNG</name>
<feature type="region of interest" description="Disordered" evidence="3">
    <location>
        <begin position="180"/>
        <end position="199"/>
    </location>
</feature>
<comment type="subcellular location">
    <subcellularLocation>
        <location evidence="2">Nucleus</location>
    </subcellularLocation>
</comment>
<organism evidence="4 5">
    <name type="scientific">Thamnocephalis sphaerospora</name>
    <dbReference type="NCBI Taxonomy" id="78915"/>
    <lineage>
        <taxon>Eukaryota</taxon>
        <taxon>Fungi</taxon>
        <taxon>Fungi incertae sedis</taxon>
        <taxon>Zoopagomycota</taxon>
        <taxon>Zoopagomycotina</taxon>
        <taxon>Zoopagomycetes</taxon>
        <taxon>Zoopagales</taxon>
        <taxon>Sigmoideomycetaceae</taxon>
        <taxon>Thamnocephalis</taxon>
    </lineage>
</organism>
<dbReference type="PANTHER" id="PTHR13261:SF0">
    <property type="entry name" value="BRCA2 AND CDKN1A-INTERACTING PROTEIN"/>
    <property type="match status" value="1"/>
</dbReference>
<keyword evidence="2" id="KW-0539">Nucleus</keyword>
<dbReference type="OrthoDB" id="27543at2759"/>
<dbReference type="Pfam" id="PF13862">
    <property type="entry name" value="BCCIP"/>
    <property type="match status" value="1"/>
</dbReference>
<dbReference type="Proteomes" id="UP000271241">
    <property type="component" value="Unassembled WGS sequence"/>
</dbReference>
<evidence type="ECO:0000256" key="3">
    <source>
        <dbReference type="SAM" id="MobiDB-lite"/>
    </source>
</evidence>
<protein>
    <recommendedName>
        <fullName evidence="2">Protein BCP1</fullName>
    </recommendedName>
</protein>
<dbReference type="AlphaFoldDB" id="A0A4P9XVE0"/>
<proteinExistence type="inferred from homology"/>
<comment type="similarity">
    <text evidence="1 2">Belongs to the BCP1 family.</text>
</comment>
<dbReference type="InterPro" id="IPR025602">
    <property type="entry name" value="BCP1_family"/>
</dbReference>
<gene>
    <name evidence="4" type="ORF">THASP1DRAFT_34249</name>
</gene>
<accession>A0A4P9XVE0</accession>
<comment type="function">
    <text evidence="2">Involved in nuclear export, actin cytoskeleton organization and vesicular transport.</text>
</comment>
<dbReference type="GO" id="GO:0005634">
    <property type="term" value="C:nucleus"/>
    <property type="evidence" value="ECO:0007669"/>
    <property type="project" value="UniProtKB-SubCell"/>
</dbReference>
<evidence type="ECO:0000313" key="5">
    <source>
        <dbReference type="Proteomes" id="UP000271241"/>
    </source>
</evidence>
<dbReference type="GO" id="GO:0015031">
    <property type="term" value="P:protein transport"/>
    <property type="evidence" value="ECO:0007669"/>
    <property type="project" value="UniProtKB-KW"/>
</dbReference>
<dbReference type="STRING" id="78915.A0A4P9XVE0"/>
<keyword evidence="2" id="KW-0813">Transport</keyword>
<evidence type="ECO:0000256" key="2">
    <source>
        <dbReference type="PIRNR" id="PIRNR028983"/>
    </source>
</evidence>
<sequence length="271" mass="30801">MADLQVDENGTVNVEFEFFDPREGDFHTVKRFLAQLFGPDQELLALSALTDMVVGQKLLGTCVKVDGSESDPYAILTVLNLTEHAAQPHVHGLIDYLVDRCRKNQAVVDVLNGARQRQPGGWKDVAFLFNERLINMPVQVVPPMFKMLTEEIQWALDDHEPYQFEWYALLSKTYREVAPTADDDMPDAPLPQGKKKKNKKEPIVYHYHAEDEIVDQFADIKQDFQFSKPPPVADAMRAFQESGIAPARRLYLIRREKMPALMAALEKAICA</sequence>